<dbReference type="InterPro" id="IPR000608">
    <property type="entry name" value="UBC"/>
</dbReference>
<keyword evidence="2" id="KW-0808">Transferase</keyword>
<dbReference type="SMART" id="SM00212">
    <property type="entry name" value="UBCc"/>
    <property type="match status" value="1"/>
</dbReference>
<dbReference type="OrthoDB" id="47801at2759"/>
<organism evidence="7 8">
    <name type="scientific">Dioscorea zingiberensis</name>
    <dbReference type="NCBI Taxonomy" id="325984"/>
    <lineage>
        <taxon>Eukaryota</taxon>
        <taxon>Viridiplantae</taxon>
        <taxon>Streptophyta</taxon>
        <taxon>Embryophyta</taxon>
        <taxon>Tracheophyta</taxon>
        <taxon>Spermatophyta</taxon>
        <taxon>Magnoliopsida</taxon>
        <taxon>Liliopsida</taxon>
        <taxon>Dioscoreales</taxon>
        <taxon>Dioscoreaceae</taxon>
        <taxon>Dioscorea</taxon>
    </lineage>
</organism>
<dbReference type="InterPro" id="IPR016135">
    <property type="entry name" value="UBQ-conjugating_enzyme/RWD"/>
</dbReference>
<evidence type="ECO:0000256" key="5">
    <source>
        <dbReference type="ARBA" id="ARBA00022840"/>
    </source>
</evidence>
<sequence>MNSQGFKQMFVIARTRTKVDVLWQSGDLSVGLDPQTLHPVNNVGDHDFWPEQVPPHFESSAKSLLDSQPNGLKLLHPLHGRARNNSSPLSGIDLHDMTIGGYDENATAFLSYIGNVIGFKTEGVEVKWASGLTSKVHPSEIYGLDRVDDLPPTPIDNEEAISENISKQMVDQEKVSQQKNEKDAWDSGALLFPRAAICFLTNVAKSLFSSRRSASLPETWHELSTEELQPDIGNLSMTNLDQPLQADTEQDEQPPLSLDSDKAGGFEKFNIVDDCSDHHFVKGIDKGPTLSQGKREWLKKVNQEWSILGGNLPDSIYVRVYEERIDLLRAAIVGAPGTPYHDGLFFFDIFLPPDYPHEPPLVYYHSGGLRLNPNLYESGKVCLSLLNTWMGTGSEAWNPESSTILQVLLSLQALVLNDKPYFNEAGYDKQLGKIEGEKNSITYNENAYLLSLKSMLYILNNPPKHFEALVEEHFARKSDSILHACKAYMDGAQVGSAFNSEKPADEIHKGSSTGFKLMLAKLFPKLVSVFTKKGIECGHFLNLIEGVSDTSKDSGSI</sequence>
<dbReference type="CDD" id="cd23837">
    <property type="entry name" value="UBCc_UBE2O"/>
    <property type="match status" value="1"/>
</dbReference>
<dbReference type="Proteomes" id="UP001085076">
    <property type="component" value="Miscellaneous, Linkage group lg01"/>
</dbReference>
<dbReference type="Gene3D" id="3.10.110.10">
    <property type="entry name" value="Ubiquitin Conjugating Enzyme"/>
    <property type="match status" value="1"/>
</dbReference>
<dbReference type="Pfam" id="PF00179">
    <property type="entry name" value="UQ_con"/>
    <property type="match status" value="1"/>
</dbReference>
<dbReference type="AlphaFoldDB" id="A0A9D5HQZ0"/>
<reference evidence="7" key="2">
    <citation type="journal article" date="2022" name="Hortic Res">
        <title>The genome of Dioscorea zingiberensis sheds light on the biosynthesis, origin and evolution of the medicinally important diosgenin saponins.</title>
        <authorList>
            <person name="Li Y."/>
            <person name="Tan C."/>
            <person name="Li Z."/>
            <person name="Guo J."/>
            <person name="Li S."/>
            <person name="Chen X."/>
            <person name="Wang C."/>
            <person name="Dai X."/>
            <person name="Yang H."/>
            <person name="Song W."/>
            <person name="Hou L."/>
            <person name="Xu J."/>
            <person name="Tong Z."/>
            <person name="Xu A."/>
            <person name="Yuan X."/>
            <person name="Wang W."/>
            <person name="Yang Q."/>
            <person name="Chen L."/>
            <person name="Sun Z."/>
            <person name="Wang K."/>
            <person name="Pan B."/>
            <person name="Chen J."/>
            <person name="Bao Y."/>
            <person name="Liu F."/>
            <person name="Qi X."/>
            <person name="Gang D.R."/>
            <person name="Wen J."/>
            <person name="Li J."/>
        </authorList>
    </citation>
    <scope>NUCLEOTIDE SEQUENCE</scope>
    <source>
        <strain evidence="7">Dzin_1.0</strain>
    </source>
</reference>
<accession>A0A9D5HQZ0</accession>
<feature type="domain" description="UBC core" evidence="6">
    <location>
        <begin position="296"/>
        <end position="456"/>
    </location>
</feature>
<comment type="caution">
    <text evidence="7">The sequence shown here is derived from an EMBL/GenBank/DDBJ whole genome shotgun (WGS) entry which is preliminary data.</text>
</comment>
<gene>
    <name evidence="7" type="ORF">J5N97_004456</name>
</gene>
<dbReference type="Pfam" id="PF23044">
    <property type="entry name" value="SH3-C_UBE2O"/>
    <property type="match status" value="1"/>
</dbReference>
<evidence type="ECO:0000256" key="3">
    <source>
        <dbReference type="ARBA" id="ARBA00022741"/>
    </source>
</evidence>
<protein>
    <recommendedName>
        <fullName evidence="1">E2 ubiquitin-conjugating enzyme</fullName>
        <ecNumber evidence="1">2.3.2.23</ecNumber>
    </recommendedName>
</protein>
<keyword evidence="4" id="KW-0833">Ubl conjugation pathway</keyword>
<keyword evidence="5" id="KW-0067">ATP-binding</keyword>
<reference evidence="7" key="1">
    <citation type="submission" date="2021-03" db="EMBL/GenBank/DDBJ databases">
        <authorList>
            <person name="Li Z."/>
            <person name="Yang C."/>
        </authorList>
    </citation>
    <scope>NUCLEOTIDE SEQUENCE</scope>
    <source>
        <strain evidence="7">Dzin_1.0</strain>
        <tissue evidence="7">Leaf</tissue>
    </source>
</reference>
<keyword evidence="3" id="KW-0547">Nucleotide-binding</keyword>
<evidence type="ECO:0000256" key="2">
    <source>
        <dbReference type="ARBA" id="ARBA00022679"/>
    </source>
</evidence>
<dbReference type="PANTHER" id="PTHR46116:SF15">
    <property type="entry name" value="(E3-INDEPENDENT) E2 UBIQUITIN-CONJUGATING ENZYME"/>
    <property type="match status" value="1"/>
</dbReference>
<dbReference type="InterPro" id="IPR057734">
    <property type="entry name" value="UBE2O-like_SH3-C"/>
</dbReference>
<dbReference type="SUPFAM" id="SSF54495">
    <property type="entry name" value="UBC-like"/>
    <property type="match status" value="1"/>
</dbReference>
<dbReference type="PANTHER" id="PTHR46116">
    <property type="entry name" value="(E3-INDEPENDENT) E2 UBIQUITIN-CONJUGATING ENZYME"/>
    <property type="match status" value="1"/>
</dbReference>
<keyword evidence="8" id="KW-1185">Reference proteome</keyword>
<dbReference type="EC" id="2.3.2.23" evidence="1"/>
<name>A0A9D5HQZ0_9LILI</name>
<dbReference type="EMBL" id="JAGGNH010000001">
    <property type="protein sequence ID" value="KAJ0986100.1"/>
    <property type="molecule type" value="Genomic_DNA"/>
</dbReference>
<evidence type="ECO:0000256" key="4">
    <source>
        <dbReference type="ARBA" id="ARBA00022786"/>
    </source>
</evidence>
<evidence type="ECO:0000313" key="7">
    <source>
        <dbReference type="EMBL" id="KAJ0986100.1"/>
    </source>
</evidence>
<dbReference type="PROSITE" id="PS50127">
    <property type="entry name" value="UBC_2"/>
    <property type="match status" value="1"/>
</dbReference>
<dbReference type="FunFam" id="3.10.110.10:FF:000028">
    <property type="entry name" value="Probable ubiquitin-conjugating enzyme E2 23"/>
    <property type="match status" value="1"/>
</dbReference>
<evidence type="ECO:0000256" key="1">
    <source>
        <dbReference type="ARBA" id="ARBA00012486"/>
    </source>
</evidence>
<proteinExistence type="predicted"/>
<evidence type="ECO:0000259" key="6">
    <source>
        <dbReference type="PROSITE" id="PS50127"/>
    </source>
</evidence>
<evidence type="ECO:0000313" key="8">
    <source>
        <dbReference type="Proteomes" id="UP001085076"/>
    </source>
</evidence>
<dbReference type="GO" id="GO:0061631">
    <property type="term" value="F:ubiquitin conjugating enzyme activity"/>
    <property type="evidence" value="ECO:0007669"/>
    <property type="project" value="UniProtKB-EC"/>
</dbReference>
<dbReference type="GO" id="GO:0005524">
    <property type="term" value="F:ATP binding"/>
    <property type="evidence" value="ECO:0007669"/>
    <property type="project" value="UniProtKB-KW"/>
</dbReference>